<dbReference type="InterPro" id="IPR037923">
    <property type="entry name" value="HTH-like"/>
</dbReference>
<sequence length="307" mass="34148">MLQCDSLARMQQDESTRGTQLPLQGGQGFWRDAALPFVELRQVINSRTLCYAAHTHEQWSVGAVDRGLARYRNGRVRAQVGAQSLTLINPGDVHACNPDPQQDWSFRMLYLDVAWLREQQRALGLAGNADVHMLAAPLCQTPAAYAAFDRMHALLIDDNADALARESALIAFVARLHLHVEPMSRAVAVDTGPMRQVAEYLQTHHARAVSLRELCTLAGMPAPRLIRGFRQAHGLTPHAYLLDCRFQRAREALRRGGGIAEVAYAHGYADQAHLQRSFKRAWAVTPGHYRSAGPHALSRSPSADRRR</sequence>
<evidence type="ECO:0000256" key="3">
    <source>
        <dbReference type="ARBA" id="ARBA00023163"/>
    </source>
</evidence>
<dbReference type="EMBL" id="LR828257">
    <property type="protein sequence ID" value="CAD0333772.1"/>
    <property type="molecule type" value="Genomic_DNA"/>
</dbReference>
<accession>A0A6V7DFZ7</accession>
<evidence type="ECO:0000256" key="1">
    <source>
        <dbReference type="ARBA" id="ARBA00023015"/>
    </source>
</evidence>
<dbReference type="PROSITE" id="PS01124">
    <property type="entry name" value="HTH_ARAC_FAMILY_2"/>
    <property type="match status" value="1"/>
</dbReference>
<dbReference type="EMBL" id="LR828257">
    <property type="protein sequence ID" value="CAD0333762.1"/>
    <property type="molecule type" value="Genomic_DNA"/>
</dbReference>
<dbReference type="Pfam" id="PF12833">
    <property type="entry name" value="HTH_18"/>
    <property type="match status" value="1"/>
</dbReference>
<protein>
    <submittedName>
        <fullName evidence="5">HTH-type transcriptional activator RhaS</fullName>
    </submittedName>
</protein>
<reference evidence="5 6" key="1">
    <citation type="submission" date="2020-07" db="EMBL/GenBank/DDBJ databases">
        <authorList>
            <person name="Pothier F. J."/>
        </authorList>
    </citation>
    <scope>NUCLEOTIDE SEQUENCE [LARGE SCALE GENOMIC DNA]</scope>
    <source>
        <strain evidence="5 6">CFBP 498</strain>
    </source>
</reference>
<keyword evidence="6" id="KW-1185">Reference proteome</keyword>
<dbReference type="SUPFAM" id="SSF51215">
    <property type="entry name" value="Regulatory protein AraC"/>
    <property type="match status" value="1"/>
</dbReference>
<proteinExistence type="predicted"/>
<evidence type="ECO:0000259" key="4">
    <source>
        <dbReference type="PROSITE" id="PS01124"/>
    </source>
</evidence>
<organism evidence="5 6">
    <name type="scientific">Xanthomonas hortorum pv. vitians</name>
    <dbReference type="NCBI Taxonomy" id="83224"/>
    <lineage>
        <taxon>Bacteria</taxon>
        <taxon>Pseudomonadati</taxon>
        <taxon>Pseudomonadota</taxon>
        <taxon>Gammaproteobacteria</taxon>
        <taxon>Lysobacterales</taxon>
        <taxon>Lysobacteraceae</taxon>
        <taxon>Xanthomonas</taxon>
    </lineage>
</organism>
<dbReference type="PANTHER" id="PTHR46796:SF2">
    <property type="entry name" value="TRANSCRIPTIONAL REGULATORY PROTEIN"/>
    <property type="match status" value="1"/>
</dbReference>
<dbReference type="InterPro" id="IPR018060">
    <property type="entry name" value="HTH_AraC"/>
</dbReference>
<evidence type="ECO:0000313" key="6">
    <source>
        <dbReference type="Proteomes" id="UP000515406"/>
    </source>
</evidence>
<dbReference type="RefSeq" id="WP_219821209.1">
    <property type="nucleotide sequence ID" value="NZ_CP060399.1"/>
</dbReference>
<dbReference type="SUPFAM" id="SSF46689">
    <property type="entry name" value="Homeodomain-like"/>
    <property type="match status" value="2"/>
</dbReference>
<name>A0A6V7DFZ7_9XANT</name>
<dbReference type="Gene3D" id="1.10.10.60">
    <property type="entry name" value="Homeodomain-like"/>
    <property type="match status" value="1"/>
</dbReference>
<keyword evidence="2" id="KW-0238">DNA-binding</keyword>
<dbReference type="InterPro" id="IPR003313">
    <property type="entry name" value="AraC-bd"/>
</dbReference>
<dbReference type="AlphaFoldDB" id="A0A6V7DFZ7"/>
<dbReference type="Proteomes" id="UP000515406">
    <property type="component" value="Chromosome"/>
</dbReference>
<dbReference type="PANTHER" id="PTHR46796">
    <property type="entry name" value="HTH-TYPE TRANSCRIPTIONAL ACTIVATOR RHAS-RELATED"/>
    <property type="match status" value="1"/>
</dbReference>
<dbReference type="InterPro" id="IPR009057">
    <property type="entry name" value="Homeodomain-like_sf"/>
</dbReference>
<gene>
    <name evidence="5" type="primary">rhaS_4</name>
    <name evidence="5" type="ORF">CFBP498_23370</name>
</gene>
<dbReference type="SMART" id="SM00342">
    <property type="entry name" value="HTH_ARAC"/>
    <property type="match status" value="1"/>
</dbReference>
<feature type="domain" description="HTH araC/xylS-type" evidence="4">
    <location>
        <begin position="195"/>
        <end position="292"/>
    </location>
</feature>
<evidence type="ECO:0000313" key="5">
    <source>
        <dbReference type="EMBL" id="CAD0333772.1"/>
    </source>
</evidence>
<dbReference type="GO" id="GO:0043565">
    <property type="term" value="F:sequence-specific DNA binding"/>
    <property type="evidence" value="ECO:0007669"/>
    <property type="project" value="InterPro"/>
</dbReference>
<dbReference type="InterPro" id="IPR050204">
    <property type="entry name" value="AraC_XylS_family_regulators"/>
</dbReference>
<keyword evidence="3" id="KW-0804">Transcription</keyword>
<keyword evidence="1" id="KW-0805">Transcription regulation</keyword>
<dbReference type="Pfam" id="PF02311">
    <property type="entry name" value="AraC_binding"/>
    <property type="match status" value="1"/>
</dbReference>
<dbReference type="GO" id="GO:0003700">
    <property type="term" value="F:DNA-binding transcription factor activity"/>
    <property type="evidence" value="ECO:0007669"/>
    <property type="project" value="InterPro"/>
</dbReference>
<evidence type="ECO:0000256" key="2">
    <source>
        <dbReference type="ARBA" id="ARBA00023125"/>
    </source>
</evidence>